<dbReference type="SUPFAM" id="SSF49854">
    <property type="entry name" value="Spermadhesin, CUB domain"/>
    <property type="match status" value="1"/>
</dbReference>
<comment type="caution">
    <text evidence="3">The sequence shown here is derived from an EMBL/GenBank/DDBJ whole genome shotgun (WGS) entry which is preliminary data.</text>
</comment>
<dbReference type="Proteomes" id="UP001634394">
    <property type="component" value="Unassembled WGS sequence"/>
</dbReference>
<evidence type="ECO:0000256" key="1">
    <source>
        <dbReference type="SAM" id="MobiDB-lite"/>
    </source>
</evidence>
<feature type="compositionally biased region" description="Basic and acidic residues" evidence="1">
    <location>
        <begin position="657"/>
        <end position="679"/>
    </location>
</feature>
<evidence type="ECO:0000313" key="3">
    <source>
        <dbReference type="EMBL" id="KAL3883738.1"/>
    </source>
</evidence>
<feature type="compositionally biased region" description="Basic residues" evidence="1">
    <location>
        <begin position="747"/>
        <end position="765"/>
    </location>
</feature>
<feature type="region of interest" description="Disordered" evidence="1">
    <location>
        <begin position="885"/>
        <end position="917"/>
    </location>
</feature>
<dbReference type="CDD" id="cd22823">
    <property type="entry name" value="Gal_Rha_Lectin"/>
    <property type="match status" value="1"/>
</dbReference>
<feature type="transmembrane region" description="Helical" evidence="2">
    <location>
        <begin position="590"/>
        <end position="613"/>
    </location>
</feature>
<evidence type="ECO:0000313" key="4">
    <source>
        <dbReference type="Proteomes" id="UP001634394"/>
    </source>
</evidence>
<feature type="region of interest" description="Disordered" evidence="1">
    <location>
        <begin position="655"/>
        <end position="687"/>
    </location>
</feature>
<dbReference type="AlphaFoldDB" id="A0ABD3XFT6"/>
<dbReference type="EMBL" id="JBJQND010000003">
    <property type="protein sequence ID" value="KAL3883738.1"/>
    <property type="molecule type" value="Genomic_DNA"/>
</dbReference>
<keyword evidence="2" id="KW-1133">Transmembrane helix</keyword>
<name>A0ABD3XFT6_SINWO</name>
<keyword evidence="4" id="KW-1185">Reference proteome</keyword>
<organism evidence="3 4">
    <name type="scientific">Sinanodonta woodiana</name>
    <name type="common">Chinese pond mussel</name>
    <name type="synonym">Anodonta woodiana</name>
    <dbReference type="NCBI Taxonomy" id="1069815"/>
    <lineage>
        <taxon>Eukaryota</taxon>
        <taxon>Metazoa</taxon>
        <taxon>Spiralia</taxon>
        <taxon>Lophotrochozoa</taxon>
        <taxon>Mollusca</taxon>
        <taxon>Bivalvia</taxon>
        <taxon>Autobranchia</taxon>
        <taxon>Heteroconchia</taxon>
        <taxon>Palaeoheterodonta</taxon>
        <taxon>Unionida</taxon>
        <taxon>Unionoidea</taxon>
        <taxon>Unionidae</taxon>
        <taxon>Unioninae</taxon>
        <taxon>Sinanodonta</taxon>
    </lineage>
</organism>
<sequence>MIIVKDVYNQYILSAQPLDIMIFEECYGSTEANHLNAKCGKGHVISIISLKAFAKRLDTNCPQMEFQTPRLSESCCRYNSSDCGDIYLGEGLKHYRSCNGRQNCTGIPIAWMDTPCKTGEYLSTTNYMRMEYKCISSSGAVNMTNNTRINDTEIHIWNPDYPDGNSFPSGSTITCSLEASCQTGIVVTALFLNFTQVSGVCGQKMVIEDGTHKTEITCKSNNGYNISDLYISSSHFVKITMNSSVSSNQDWRFWFKFKGVQNDSQITLGCGSQSRGSAQNPSPGNCTNVTETPNHPPTNSIIDKVPNSTTACPGKPQDIYLKPFCDSSEVIAIDDLFVGSKPAASNCPAFLDIGVYNETVKQQCCTKNESDCITKYSGASRLSFFLSCNGRSMCDNSIPQTDTQATNCSSGGPYLVMSNYMIMNYHCINTGDIIQVGQDNSKDRDPVYVSNDDFPSATNTSGINKTCSIQAECDTEIRVVLVYLSLMSKGACQQTITFTEENGNQTLIDCDANTESEVKELLRSNTSFLLMTFSNKLSGAGGKFWIEFSSLEKTALTVSCGKKHSSKSACLPTPPTKPKEGGSQNDSSTLIAILVPLAVVLIIAIVVCILCFCREKISGRCCGGQKSTIHPEPEESIFNTPVPEQKTAPIATAFQGDQRKPLIQREKTRSFASPQKDDETGSNVNAKQQLRKYASELPLLKDSGHKPPLQKKFSSSLHEKSSHLPALFVTAEHGKDVELFEDEKAARKERKRRRKEKKRRIRESRRRLLEEEQQSNQMGYNEYASNGSAMRPFRVASHVANAFRPPNMRPYYSESGQDNYIPGHSMYDPRLPIGGTIYNDPVSQYQHFQNIPLNGTASVRSTSTHIPAESISGEAYVQPTSAASSFRKNPAVPTSMTGSFRSPPVHPSMSGSFHIPPIQRRSNGRYYDEPIHMGGSFHNGQIPMDSTFRPAPSLRRHPSSTSLSQRAGEAPPIFHTGEFEGQLAPQGSMYESPAFSRWRRVATVASRAQAGGITLEIGSIDNPNEIEIHQVHDDSVA</sequence>
<evidence type="ECO:0000256" key="2">
    <source>
        <dbReference type="SAM" id="Phobius"/>
    </source>
</evidence>
<reference evidence="3 4" key="1">
    <citation type="submission" date="2024-11" db="EMBL/GenBank/DDBJ databases">
        <title>Chromosome-level genome assembly of the freshwater bivalve Anodonta woodiana.</title>
        <authorList>
            <person name="Chen X."/>
        </authorList>
    </citation>
    <scope>NUCLEOTIDE SEQUENCE [LARGE SCALE GENOMIC DNA]</scope>
    <source>
        <strain evidence="3">MN2024</strain>
        <tissue evidence="3">Gills</tissue>
    </source>
</reference>
<dbReference type="InterPro" id="IPR035914">
    <property type="entry name" value="Sperma_CUB_dom_sf"/>
</dbReference>
<keyword evidence="2" id="KW-0472">Membrane</keyword>
<keyword evidence="2" id="KW-0812">Transmembrane</keyword>
<feature type="region of interest" description="Disordered" evidence="1">
    <location>
        <begin position="745"/>
        <end position="774"/>
    </location>
</feature>
<gene>
    <name evidence="3" type="ORF">ACJMK2_029972</name>
</gene>
<accession>A0ABD3XFT6</accession>
<feature type="compositionally biased region" description="Polar residues" evidence="1">
    <location>
        <begin position="885"/>
        <end position="900"/>
    </location>
</feature>
<feature type="region of interest" description="Disordered" evidence="1">
    <location>
        <begin position="564"/>
        <end position="584"/>
    </location>
</feature>
<proteinExistence type="predicted"/>
<protein>
    <recommendedName>
        <fullName evidence="5">CUB domain-containing protein</fullName>
    </recommendedName>
</protein>
<feature type="region of interest" description="Disordered" evidence="1">
    <location>
        <begin position="698"/>
        <end position="717"/>
    </location>
</feature>
<evidence type="ECO:0008006" key="5">
    <source>
        <dbReference type="Google" id="ProtNLM"/>
    </source>
</evidence>